<dbReference type="SUPFAM" id="SSF48452">
    <property type="entry name" value="TPR-like"/>
    <property type="match status" value="1"/>
</dbReference>
<dbReference type="OMA" id="AATHNRI"/>
<evidence type="ECO:0000256" key="1">
    <source>
        <dbReference type="SAM" id="MobiDB-lite"/>
    </source>
</evidence>
<name>A4S951_OSTLU</name>
<dbReference type="OrthoDB" id="496373at2759"/>
<dbReference type="Proteomes" id="UP000001568">
    <property type="component" value="Chromosome 16"/>
</dbReference>
<dbReference type="GeneID" id="5005902"/>
<organism evidence="2 3">
    <name type="scientific">Ostreococcus lucimarinus (strain CCE9901)</name>
    <dbReference type="NCBI Taxonomy" id="436017"/>
    <lineage>
        <taxon>Eukaryota</taxon>
        <taxon>Viridiplantae</taxon>
        <taxon>Chlorophyta</taxon>
        <taxon>Mamiellophyceae</taxon>
        <taxon>Mamiellales</taxon>
        <taxon>Bathycoccaceae</taxon>
        <taxon>Ostreococcus</taxon>
    </lineage>
</organism>
<gene>
    <name evidence="2" type="ORF">OSTLU_28079</name>
</gene>
<sequence>MPPGDLSRMDPRQVPALVMRSVENARTALDDGKVDTAIKMMKSTDALCSRVVAPPTVHGIALRVLADAYMEKAAGRTESGTVEASESGEDAAKDNGKEEAEEESDYVDCAKRTLKKALDICKVHDGKAGMPRFMVQDLAGRMGDLYAAQGEIFRQEGNYKEALRSLRLGIGKFEVLGANEFVGATYNRVAYCYMEKEQWKEALEELQNAERIVNGVEAESAILSTTFAYRGECLKRLDKIQLARAAFESALKFGMASGNEGVVREAEEFLAQTQQHSTVDDSAFL</sequence>
<dbReference type="SMART" id="SM00028">
    <property type="entry name" value="TPR"/>
    <property type="match status" value="3"/>
</dbReference>
<proteinExistence type="predicted"/>
<reference evidence="2 3" key="1">
    <citation type="journal article" date="2007" name="Proc. Natl. Acad. Sci. U.S.A.">
        <title>The tiny eukaryote Ostreococcus provides genomic insights into the paradox of plankton speciation.</title>
        <authorList>
            <person name="Palenik B."/>
            <person name="Grimwood J."/>
            <person name="Aerts A."/>
            <person name="Rouze P."/>
            <person name="Salamov A."/>
            <person name="Putnam N."/>
            <person name="Dupont C."/>
            <person name="Jorgensen R."/>
            <person name="Derelle E."/>
            <person name="Rombauts S."/>
            <person name="Zhou K."/>
            <person name="Otillar R."/>
            <person name="Merchant S.S."/>
            <person name="Podell S."/>
            <person name="Gaasterland T."/>
            <person name="Napoli C."/>
            <person name="Gendler K."/>
            <person name="Manuell A."/>
            <person name="Tai V."/>
            <person name="Vallon O."/>
            <person name="Piganeau G."/>
            <person name="Jancek S."/>
            <person name="Heijde M."/>
            <person name="Jabbari K."/>
            <person name="Bowler C."/>
            <person name="Lohr M."/>
            <person name="Robbens S."/>
            <person name="Werner G."/>
            <person name="Dubchak I."/>
            <person name="Pazour G.J."/>
            <person name="Ren Q."/>
            <person name="Paulsen I."/>
            <person name="Delwiche C."/>
            <person name="Schmutz J."/>
            <person name="Rokhsar D."/>
            <person name="Van de Peer Y."/>
            <person name="Moreau H."/>
            <person name="Grigoriev I.V."/>
        </authorList>
    </citation>
    <scope>NUCLEOTIDE SEQUENCE [LARGE SCALE GENOMIC DNA]</scope>
    <source>
        <strain evidence="2 3">CCE9901</strain>
    </source>
</reference>
<dbReference type="Gramene" id="ABP00167">
    <property type="protein sequence ID" value="ABP00167"/>
    <property type="gene ID" value="OSTLU_28079"/>
</dbReference>
<feature type="region of interest" description="Disordered" evidence="1">
    <location>
        <begin position="76"/>
        <end position="104"/>
    </location>
</feature>
<dbReference type="Pfam" id="PF13424">
    <property type="entry name" value="TPR_12"/>
    <property type="match status" value="1"/>
</dbReference>
<dbReference type="InterPro" id="IPR011990">
    <property type="entry name" value="TPR-like_helical_dom_sf"/>
</dbReference>
<dbReference type="Gene3D" id="1.25.40.10">
    <property type="entry name" value="Tetratricopeptide repeat domain"/>
    <property type="match status" value="2"/>
</dbReference>
<dbReference type="EMBL" id="CP000596">
    <property type="protein sequence ID" value="ABP00167.1"/>
    <property type="molecule type" value="Genomic_DNA"/>
</dbReference>
<dbReference type="InterPro" id="IPR019734">
    <property type="entry name" value="TPR_rpt"/>
</dbReference>
<protein>
    <recommendedName>
        <fullName evidence="4">MalT-like TPR region domain-containing protein</fullName>
    </recommendedName>
</protein>
<keyword evidence="3" id="KW-1185">Reference proteome</keyword>
<dbReference type="RefSeq" id="XP_001421873.1">
    <property type="nucleotide sequence ID" value="XM_001421836.1"/>
</dbReference>
<evidence type="ECO:0008006" key="4">
    <source>
        <dbReference type="Google" id="ProtNLM"/>
    </source>
</evidence>
<dbReference type="HOGENOM" id="CLU_1095552_0_0_1"/>
<dbReference type="KEGG" id="olu:OSTLU_28079"/>
<evidence type="ECO:0000313" key="3">
    <source>
        <dbReference type="Proteomes" id="UP000001568"/>
    </source>
</evidence>
<accession>A4S951</accession>
<evidence type="ECO:0000313" key="2">
    <source>
        <dbReference type="EMBL" id="ABP00167.1"/>
    </source>
</evidence>
<dbReference type="AlphaFoldDB" id="A4S951"/>